<dbReference type="GO" id="GO:0009297">
    <property type="term" value="P:pilus assembly"/>
    <property type="evidence" value="ECO:0007669"/>
    <property type="project" value="InterPro"/>
</dbReference>
<protein>
    <submittedName>
        <fullName evidence="2">F1 capsule-anchoring protein</fullName>
    </submittedName>
</protein>
<evidence type="ECO:0000259" key="1">
    <source>
        <dbReference type="Pfam" id="PF13953"/>
    </source>
</evidence>
<proteinExistence type="predicted"/>
<dbReference type="EMBL" id="UGGO01000001">
    <property type="protein sequence ID" value="STQ42529.1"/>
    <property type="molecule type" value="Genomic_DNA"/>
</dbReference>
<dbReference type="AlphaFoldDB" id="A0A377N724"/>
<reference evidence="2 3" key="1">
    <citation type="submission" date="2018-06" db="EMBL/GenBank/DDBJ databases">
        <authorList>
            <consortium name="Pathogen Informatics"/>
            <person name="Doyle S."/>
        </authorList>
    </citation>
    <scope>NUCLEOTIDE SEQUENCE [LARGE SCALE GENOMIC DNA]</scope>
    <source>
        <strain evidence="2 3">NCTC12157</strain>
    </source>
</reference>
<organism evidence="2 3">
    <name type="scientific">Ewingella americana</name>
    <dbReference type="NCBI Taxonomy" id="41202"/>
    <lineage>
        <taxon>Bacteria</taxon>
        <taxon>Pseudomonadati</taxon>
        <taxon>Pseudomonadota</taxon>
        <taxon>Gammaproteobacteria</taxon>
        <taxon>Enterobacterales</taxon>
        <taxon>Yersiniaceae</taxon>
        <taxon>Ewingella</taxon>
    </lineage>
</organism>
<evidence type="ECO:0000313" key="2">
    <source>
        <dbReference type="EMBL" id="STQ42529.1"/>
    </source>
</evidence>
<dbReference type="InterPro" id="IPR025949">
    <property type="entry name" value="PapC-like_C"/>
</dbReference>
<dbReference type="Proteomes" id="UP000254304">
    <property type="component" value="Unassembled WGS sequence"/>
</dbReference>
<dbReference type="PANTHER" id="PTHR30451">
    <property type="entry name" value="OUTER MEMBRANE USHER PROTEIN"/>
    <property type="match status" value="1"/>
</dbReference>
<dbReference type="InterPro" id="IPR000015">
    <property type="entry name" value="Fimb_usher"/>
</dbReference>
<sequence length="135" mass="14603">MPSLTPYKNSNVMVNTETLPKNVDVNNGMKSLTAGHGSVSKVQFGVLTVRRAMLKLTMPDGKPIQKGTVIFDSENQYVTTAVENGVVFVTDAANAGDLYAQSDDAGHKCKLKFSLAEEPDLDQFYENVGATCQVK</sequence>
<accession>A0A377N724</accession>
<evidence type="ECO:0000313" key="3">
    <source>
        <dbReference type="Proteomes" id="UP000254304"/>
    </source>
</evidence>
<dbReference type="InterPro" id="IPR043142">
    <property type="entry name" value="PapC-like_C_sf"/>
</dbReference>
<name>A0A377N724_9GAMM</name>
<dbReference type="InterPro" id="IPR042186">
    <property type="entry name" value="FimD_plug_dom"/>
</dbReference>
<dbReference type="Gene3D" id="2.60.40.2070">
    <property type="match status" value="1"/>
</dbReference>
<dbReference type="PANTHER" id="PTHR30451:SF8">
    <property type="entry name" value="FIMBRIAL USHER PROTEIN"/>
    <property type="match status" value="1"/>
</dbReference>
<feature type="domain" description="PapC-like C-terminal" evidence="1">
    <location>
        <begin position="53"/>
        <end position="116"/>
    </location>
</feature>
<dbReference type="GO" id="GO:0009279">
    <property type="term" value="C:cell outer membrane"/>
    <property type="evidence" value="ECO:0007669"/>
    <property type="project" value="TreeGrafter"/>
</dbReference>
<dbReference type="Gene3D" id="2.60.40.2610">
    <property type="entry name" value="Outer membrane usher protein FimD, plug domain"/>
    <property type="match status" value="1"/>
</dbReference>
<dbReference type="GO" id="GO:0015473">
    <property type="term" value="F:fimbrial usher porin activity"/>
    <property type="evidence" value="ECO:0007669"/>
    <property type="project" value="InterPro"/>
</dbReference>
<gene>
    <name evidence="2" type="primary">caf1A_1</name>
    <name evidence="2" type="ORF">NCTC12157_00184</name>
</gene>
<dbReference type="Pfam" id="PF13953">
    <property type="entry name" value="PapC_C"/>
    <property type="match status" value="1"/>
</dbReference>